<feature type="transmembrane region" description="Helical" evidence="6">
    <location>
        <begin position="55"/>
        <end position="77"/>
    </location>
</feature>
<gene>
    <name evidence="8" type="ORF">CEV32_3304</name>
</gene>
<evidence type="ECO:0000256" key="3">
    <source>
        <dbReference type="ARBA" id="ARBA00022692"/>
    </source>
</evidence>
<feature type="transmembrane region" description="Helical" evidence="6">
    <location>
        <begin position="109"/>
        <end position="130"/>
    </location>
</feature>
<feature type="transmembrane region" description="Helical" evidence="6">
    <location>
        <begin position="142"/>
        <end position="164"/>
    </location>
</feature>
<keyword evidence="3 6" id="KW-0812">Transmembrane</keyword>
<dbReference type="RefSeq" id="WP_094573698.1">
    <property type="nucleotide sequence ID" value="NZ_JBHEEL010000010.1"/>
</dbReference>
<evidence type="ECO:0000256" key="1">
    <source>
        <dbReference type="ARBA" id="ARBA00004651"/>
    </source>
</evidence>
<dbReference type="OrthoDB" id="9812189at2"/>
<dbReference type="GO" id="GO:0005886">
    <property type="term" value="C:plasma membrane"/>
    <property type="evidence" value="ECO:0007669"/>
    <property type="project" value="UniProtKB-SubCell"/>
</dbReference>
<accession>A0A256FUG8</accession>
<dbReference type="PROSITE" id="PS50850">
    <property type="entry name" value="MFS"/>
    <property type="match status" value="1"/>
</dbReference>
<feature type="transmembrane region" description="Helical" evidence="6">
    <location>
        <begin position="279"/>
        <end position="298"/>
    </location>
</feature>
<dbReference type="Gene3D" id="1.20.1250.20">
    <property type="entry name" value="MFS general substrate transporter like domains"/>
    <property type="match status" value="2"/>
</dbReference>
<feature type="transmembrane region" description="Helical" evidence="6">
    <location>
        <begin position="216"/>
        <end position="236"/>
    </location>
</feature>
<evidence type="ECO:0000256" key="2">
    <source>
        <dbReference type="ARBA" id="ARBA00022475"/>
    </source>
</evidence>
<dbReference type="SUPFAM" id="SSF103473">
    <property type="entry name" value="MFS general substrate transporter"/>
    <property type="match status" value="1"/>
</dbReference>
<dbReference type="InterPro" id="IPR036259">
    <property type="entry name" value="MFS_trans_sf"/>
</dbReference>
<protein>
    <submittedName>
        <fullName evidence="8">Sugar (And other) transporter family protein</fullName>
    </submittedName>
</protein>
<feature type="transmembrane region" description="Helical" evidence="6">
    <location>
        <begin position="248"/>
        <end position="267"/>
    </location>
</feature>
<keyword evidence="4 6" id="KW-1133">Transmembrane helix</keyword>
<dbReference type="PANTHER" id="PTHR43124:SF3">
    <property type="entry name" value="CHLORAMPHENICOL EFFLUX PUMP RV0191"/>
    <property type="match status" value="1"/>
</dbReference>
<feature type="transmembrane region" description="Helical" evidence="6">
    <location>
        <begin position="367"/>
        <end position="388"/>
    </location>
</feature>
<evidence type="ECO:0000313" key="9">
    <source>
        <dbReference type="Proteomes" id="UP000216345"/>
    </source>
</evidence>
<feature type="transmembrane region" description="Helical" evidence="6">
    <location>
        <begin position="340"/>
        <end position="361"/>
    </location>
</feature>
<dbReference type="EMBL" id="NNRK01000012">
    <property type="protein sequence ID" value="OYR18525.1"/>
    <property type="molecule type" value="Genomic_DNA"/>
</dbReference>
<dbReference type="PANTHER" id="PTHR43124">
    <property type="entry name" value="PURINE EFFLUX PUMP PBUE"/>
    <property type="match status" value="1"/>
</dbReference>
<feature type="transmembrane region" description="Helical" evidence="6">
    <location>
        <begin position="170"/>
        <end position="195"/>
    </location>
</feature>
<dbReference type="GO" id="GO:0022857">
    <property type="term" value="F:transmembrane transporter activity"/>
    <property type="evidence" value="ECO:0007669"/>
    <property type="project" value="InterPro"/>
</dbReference>
<reference evidence="8 9" key="1">
    <citation type="submission" date="2017-07" db="EMBL/GenBank/DDBJ databases">
        <title>Phylogenetic study on the rhizospheric bacterium Ochrobactrum sp. A44.</title>
        <authorList>
            <person name="Krzyzanowska D.M."/>
            <person name="Ossowicki A."/>
            <person name="Rajewska M."/>
            <person name="Maciag T."/>
            <person name="Kaczynski Z."/>
            <person name="Czerwicka M."/>
            <person name="Jafra S."/>
        </authorList>
    </citation>
    <scope>NUCLEOTIDE SEQUENCE [LARGE SCALE GENOMIC DNA]</scope>
    <source>
        <strain evidence="8 9">PR17</strain>
    </source>
</reference>
<feature type="domain" description="Major facilitator superfamily (MFS) profile" evidence="7">
    <location>
        <begin position="18"/>
        <end position="392"/>
    </location>
</feature>
<name>A0A256FUG8_9HYPH</name>
<evidence type="ECO:0000256" key="4">
    <source>
        <dbReference type="ARBA" id="ARBA00022989"/>
    </source>
</evidence>
<keyword evidence="9" id="KW-1185">Reference proteome</keyword>
<dbReference type="InterPro" id="IPR011701">
    <property type="entry name" value="MFS"/>
</dbReference>
<comment type="subcellular location">
    <subcellularLocation>
        <location evidence="1">Cell membrane</location>
        <topology evidence="1">Multi-pass membrane protein</topology>
    </subcellularLocation>
</comment>
<sequence length="398" mass="41702">MSDTEFYEPKSAPNGWLAVWAIAFCGAVFCTTEFLPVGILRYISNDLGISEGTAGLMMTVPGILAALAGPLVTLGIGKADRRKILWFLTALLIIANVMAMFATSFTMILIGRLLFGIGLGGFWAIGVGIASRLVPRQSVGRATSVIFTAISIGLLVGGPAGSFIGEIFGWRYTFGLAAILSAIAIVFLFLTLPPLRVSLSVKVSDFTQILLTQNGLVGVVAMLLVIIAQFATYTYITAFLSEQAGFSGTAISAMLLAYTLVGMAGNFAGGAASDKNVKATLLSGIALLQLSIAFMPGLSSSVTLVTILIGVWGFAYGVIPIALQIWMIKAAPNAHEGGTALYVTNFQTSIALGSFLGGVIIDRSGLSWVMYFGAAAAALSFIAILLLAKTDQHTQKRA</sequence>
<organism evidence="8 9">
    <name type="scientific">Brucella rhizosphaerae</name>
    <dbReference type="NCBI Taxonomy" id="571254"/>
    <lineage>
        <taxon>Bacteria</taxon>
        <taxon>Pseudomonadati</taxon>
        <taxon>Pseudomonadota</taxon>
        <taxon>Alphaproteobacteria</taxon>
        <taxon>Hyphomicrobiales</taxon>
        <taxon>Brucellaceae</taxon>
        <taxon>Brucella/Ochrobactrum group</taxon>
        <taxon>Brucella</taxon>
    </lineage>
</organism>
<dbReference type="InterPro" id="IPR020846">
    <property type="entry name" value="MFS_dom"/>
</dbReference>
<comment type="caution">
    <text evidence="8">The sequence shown here is derived from an EMBL/GenBank/DDBJ whole genome shotgun (WGS) entry which is preliminary data.</text>
</comment>
<dbReference type="AlphaFoldDB" id="A0A256FUG8"/>
<evidence type="ECO:0000313" key="8">
    <source>
        <dbReference type="EMBL" id="OYR18525.1"/>
    </source>
</evidence>
<dbReference type="CDD" id="cd17324">
    <property type="entry name" value="MFS_NepI_like"/>
    <property type="match status" value="1"/>
</dbReference>
<feature type="transmembrane region" description="Helical" evidence="6">
    <location>
        <begin position="304"/>
        <end position="328"/>
    </location>
</feature>
<dbReference type="InterPro" id="IPR050189">
    <property type="entry name" value="MFS_Efflux_Transporters"/>
</dbReference>
<keyword evidence="5 6" id="KW-0472">Membrane</keyword>
<evidence type="ECO:0000256" key="5">
    <source>
        <dbReference type="ARBA" id="ARBA00023136"/>
    </source>
</evidence>
<proteinExistence type="predicted"/>
<dbReference type="Pfam" id="PF07690">
    <property type="entry name" value="MFS_1"/>
    <property type="match status" value="1"/>
</dbReference>
<evidence type="ECO:0000256" key="6">
    <source>
        <dbReference type="SAM" id="Phobius"/>
    </source>
</evidence>
<dbReference type="Proteomes" id="UP000216345">
    <property type="component" value="Unassembled WGS sequence"/>
</dbReference>
<feature type="transmembrane region" description="Helical" evidence="6">
    <location>
        <begin position="84"/>
        <end position="103"/>
    </location>
</feature>
<keyword evidence="2" id="KW-1003">Cell membrane</keyword>
<evidence type="ECO:0000259" key="7">
    <source>
        <dbReference type="PROSITE" id="PS50850"/>
    </source>
</evidence>
<feature type="transmembrane region" description="Helical" evidence="6">
    <location>
        <begin position="16"/>
        <end position="43"/>
    </location>
</feature>